<feature type="compositionally biased region" description="Low complexity" evidence="1">
    <location>
        <begin position="446"/>
        <end position="463"/>
    </location>
</feature>
<sequence length="530" mass="53241">MRRSSYRRAATRRGPDRRVIAAVAVLVAFGGVIGITQISNADENKVAACAPAGGTSAPAGARAAADPRVGTYTDKDGDVQHKGDGQLAKGERANAPEPAGECKDGNTVKKTVNGLEITTDTCEDSRLTPHDGFQNGNRCVSTEFGEVGEAARNPTLLITDSPRRVRVGEPFTLKVSTRNLVRDRFLAAGQGGYYVESSVLTAEGLVRGHFHTACRMLQSTSEAVDPAPVPAFFVATEDKRGGARPDTVTIQVPGLPQAGIAQCASWAGDGSHRVPMMQRANQTPAIDAVRVTVEGGGGGDGGDNGGGNGDNGNGDNGNGNGDNGDGGNNGGGQDQPSTPPADNGGNNGGGDGNGGGNNGGGDGNGGAVPGATTTPKTDAGNTPPKAPTVTIPPKNGAGDEPTRDPDPKPTRTTAAPATNDDDEKAGTDEKAGEEKAGEAPVENVADKPAAPKPAKSTRSAAATGDEDTGAPDEPAAAQDTEVTDVAAGGNKLALTGANVMTIGLGGAVLILAGLLALSATRKRRAAMDQD</sequence>
<name>A0A2T0SIA2_9ACTN</name>
<feature type="compositionally biased region" description="Basic and acidic residues" evidence="1">
    <location>
        <begin position="424"/>
        <end position="437"/>
    </location>
</feature>
<keyword evidence="2" id="KW-1133">Transmembrane helix</keyword>
<evidence type="ECO:0000313" key="3">
    <source>
        <dbReference type="EMBL" id="PRY33093.1"/>
    </source>
</evidence>
<feature type="compositionally biased region" description="Gly residues" evidence="1">
    <location>
        <begin position="345"/>
        <end position="368"/>
    </location>
</feature>
<evidence type="ECO:0000256" key="1">
    <source>
        <dbReference type="SAM" id="MobiDB-lite"/>
    </source>
</evidence>
<dbReference type="AlphaFoldDB" id="A0A2T0SIA2"/>
<keyword evidence="2" id="KW-0812">Transmembrane</keyword>
<feature type="transmembrane region" description="Helical" evidence="2">
    <location>
        <begin position="499"/>
        <end position="517"/>
    </location>
</feature>
<proteinExistence type="predicted"/>
<feature type="compositionally biased region" description="Basic and acidic residues" evidence="1">
    <location>
        <begin position="400"/>
        <end position="409"/>
    </location>
</feature>
<accession>A0A2T0SIA2</accession>
<keyword evidence="4" id="KW-1185">Reference proteome</keyword>
<organism evidence="3 4">
    <name type="scientific">Pseudosporangium ferrugineum</name>
    <dbReference type="NCBI Taxonomy" id="439699"/>
    <lineage>
        <taxon>Bacteria</taxon>
        <taxon>Bacillati</taxon>
        <taxon>Actinomycetota</taxon>
        <taxon>Actinomycetes</taxon>
        <taxon>Micromonosporales</taxon>
        <taxon>Micromonosporaceae</taxon>
        <taxon>Pseudosporangium</taxon>
    </lineage>
</organism>
<feature type="compositionally biased region" description="Gly residues" evidence="1">
    <location>
        <begin position="294"/>
        <end position="333"/>
    </location>
</feature>
<feature type="compositionally biased region" description="Low complexity" evidence="1">
    <location>
        <begin position="53"/>
        <end position="67"/>
    </location>
</feature>
<feature type="compositionally biased region" description="Polar residues" evidence="1">
    <location>
        <begin position="371"/>
        <end position="380"/>
    </location>
</feature>
<evidence type="ECO:0008006" key="5">
    <source>
        <dbReference type="Google" id="ProtNLM"/>
    </source>
</evidence>
<evidence type="ECO:0000313" key="4">
    <source>
        <dbReference type="Proteomes" id="UP000239209"/>
    </source>
</evidence>
<feature type="region of interest" description="Disordered" evidence="1">
    <location>
        <begin position="292"/>
        <end position="483"/>
    </location>
</feature>
<feature type="compositionally biased region" description="Basic and acidic residues" evidence="1">
    <location>
        <begin position="73"/>
        <end position="107"/>
    </location>
</feature>
<comment type="caution">
    <text evidence="3">The sequence shown here is derived from an EMBL/GenBank/DDBJ whole genome shotgun (WGS) entry which is preliminary data.</text>
</comment>
<reference evidence="3 4" key="1">
    <citation type="submission" date="2018-03" db="EMBL/GenBank/DDBJ databases">
        <title>Genomic Encyclopedia of Archaeal and Bacterial Type Strains, Phase II (KMG-II): from individual species to whole genera.</title>
        <authorList>
            <person name="Goeker M."/>
        </authorList>
    </citation>
    <scope>NUCLEOTIDE SEQUENCE [LARGE SCALE GENOMIC DNA]</scope>
    <source>
        <strain evidence="3 4">DSM 45348</strain>
    </source>
</reference>
<dbReference type="EMBL" id="PVZG01000001">
    <property type="protein sequence ID" value="PRY33093.1"/>
    <property type="molecule type" value="Genomic_DNA"/>
</dbReference>
<keyword evidence="2" id="KW-0472">Membrane</keyword>
<dbReference type="RefSeq" id="WP_245907944.1">
    <property type="nucleotide sequence ID" value="NZ_PVZG01000001.1"/>
</dbReference>
<feature type="region of interest" description="Disordered" evidence="1">
    <location>
        <begin position="53"/>
        <end position="107"/>
    </location>
</feature>
<dbReference type="Proteomes" id="UP000239209">
    <property type="component" value="Unassembled WGS sequence"/>
</dbReference>
<protein>
    <recommendedName>
        <fullName evidence="5">LPXTG-motif cell wall-anchored protein</fullName>
    </recommendedName>
</protein>
<evidence type="ECO:0000256" key="2">
    <source>
        <dbReference type="SAM" id="Phobius"/>
    </source>
</evidence>
<gene>
    <name evidence="3" type="ORF">CLV70_101254</name>
</gene>